<dbReference type="GO" id="GO:0016020">
    <property type="term" value="C:membrane"/>
    <property type="evidence" value="ECO:0007669"/>
    <property type="project" value="InterPro"/>
</dbReference>
<dbReference type="GO" id="GO:0120010">
    <property type="term" value="P:intermembrane phospholipid transfer"/>
    <property type="evidence" value="ECO:0007669"/>
    <property type="project" value="TreeGrafter"/>
</dbReference>
<dbReference type="RefSeq" id="WP_245794487.1">
    <property type="nucleotide sequence ID" value="NZ_FSRL01000001.1"/>
</dbReference>
<evidence type="ECO:0000256" key="1">
    <source>
        <dbReference type="ARBA" id="ARBA00010634"/>
    </source>
</evidence>
<dbReference type="InterPro" id="IPR007428">
    <property type="entry name" value="MlaA"/>
</dbReference>
<name>A0A1N6H882_9RHOB</name>
<keyword evidence="5" id="KW-1185">Reference proteome</keyword>
<dbReference type="STRING" id="1217970.SAMN05444002_3155"/>
<protein>
    <submittedName>
        <fullName evidence="4">Phospholipid-binding lipoprotein MlaA</fullName>
    </submittedName>
</protein>
<feature type="chain" id="PRO_5012319949" evidence="3">
    <location>
        <begin position="24"/>
        <end position="256"/>
    </location>
</feature>
<proteinExistence type="inferred from homology"/>
<feature type="signal peptide" evidence="3">
    <location>
        <begin position="1"/>
        <end position="23"/>
    </location>
</feature>
<dbReference type="PANTHER" id="PTHR30035">
    <property type="entry name" value="LIPOPROTEIN VACJ-RELATED"/>
    <property type="match status" value="1"/>
</dbReference>
<dbReference type="AlphaFoldDB" id="A0A1N6H882"/>
<dbReference type="Pfam" id="PF04333">
    <property type="entry name" value="MlaA"/>
    <property type="match status" value="1"/>
</dbReference>
<dbReference type="EMBL" id="FSRL01000001">
    <property type="protein sequence ID" value="SIO15877.1"/>
    <property type="molecule type" value="Genomic_DNA"/>
</dbReference>
<dbReference type="Proteomes" id="UP000184932">
    <property type="component" value="Unassembled WGS sequence"/>
</dbReference>
<evidence type="ECO:0000313" key="4">
    <source>
        <dbReference type="EMBL" id="SIO15877.1"/>
    </source>
</evidence>
<reference evidence="5" key="1">
    <citation type="submission" date="2016-11" db="EMBL/GenBank/DDBJ databases">
        <authorList>
            <person name="Varghese N."/>
            <person name="Submissions S."/>
        </authorList>
    </citation>
    <scope>NUCLEOTIDE SEQUENCE [LARGE SCALE GENOMIC DNA]</scope>
    <source>
        <strain evidence="5">DSM 29440</strain>
    </source>
</reference>
<keyword evidence="4" id="KW-0449">Lipoprotein</keyword>
<dbReference type="PRINTS" id="PR01805">
    <property type="entry name" value="VACJLIPOPROT"/>
</dbReference>
<accession>A0A1N6H882</accession>
<keyword evidence="2 3" id="KW-0732">Signal</keyword>
<sequence>MQYSVPTGRHLAPLLLVASVFLAGCTANTTGETVFDPYEAQNRKVHAFNKRVDRAMGGGKGGGVGQAIPEPVTLGLSNLSTNFSQPSYMMNHLLQGNMEGAMRNFWRALVNTTVGIGGLFDPATRIGLHDDATDFGVTLAKLGIQEGAYVELPILGPSTERDVAGKVFDVLLNPLQGVIKAEDQRKITVIRVFSRAGDRAKYSETVDSVLYDSADSYAQSRIIYLQNRRGQTGDTAAAEAEADEVYDSYEDFYSGQ</sequence>
<dbReference type="PANTHER" id="PTHR30035:SF3">
    <property type="entry name" value="INTERMEMBRANE PHOSPHOLIPID TRANSPORT SYSTEM LIPOPROTEIN MLAA"/>
    <property type="match status" value="1"/>
</dbReference>
<gene>
    <name evidence="4" type="ORF">SAMN05444002_3155</name>
</gene>
<evidence type="ECO:0000313" key="5">
    <source>
        <dbReference type="Proteomes" id="UP000184932"/>
    </source>
</evidence>
<organism evidence="4 5">
    <name type="scientific">Vannielia litorea</name>
    <dbReference type="NCBI Taxonomy" id="1217970"/>
    <lineage>
        <taxon>Bacteria</taxon>
        <taxon>Pseudomonadati</taxon>
        <taxon>Pseudomonadota</taxon>
        <taxon>Alphaproteobacteria</taxon>
        <taxon>Rhodobacterales</taxon>
        <taxon>Paracoccaceae</taxon>
        <taxon>Vannielia</taxon>
    </lineage>
</organism>
<comment type="similarity">
    <text evidence="1">Belongs to the MlaA family.</text>
</comment>
<evidence type="ECO:0000256" key="3">
    <source>
        <dbReference type="SAM" id="SignalP"/>
    </source>
</evidence>
<evidence type="ECO:0000256" key="2">
    <source>
        <dbReference type="ARBA" id="ARBA00022729"/>
    </source>
</evidence>